<evidence type="ECO:0000256" key="7">
    <source>
        <dbReference type="RuleBase" id="RU361187"/>
    </source>
</evidence>
<keyword evidence="5 7" id="KW-0326">Glycosidase</keyword>
<dbReference type="Proteomes" id="UP000290218">
    <property type="component" value="Unassembled WGS sequence"/>
</dbReference>
<gene>
    <name evidence="8" type="ORF">ESB00_11095</name>
</gene>
<comment type="caution">
    <text evidence="8">The sequence shown here is derived from an EMBL/GenBank/DDBJ whole genome shotgun (WGS) entry which is preliminary data.</text>
</comment>
<dbReference type="SUPFAM" id="SSF75005">
    <property type="entry name" value="Arabinanase/levansucrase/invertase"/>
    <property type="match status" value="1"/>
</dbReference>
<evidence type="ECO:0000256" key="6">
    <source>
        <dbReference type="PIRSR" id="PIRSR606710-2"/>
    </source>
</evidence>
<dbReference type="CDD" id="cd08990">
    <property type="entry name" value="GH43_AXH_like"/>
    <property type="match status" value="1"/>
</dbReference>
<feature type="site" description="Important for catalytic activity, responsible for pKa modulation of the active site Glu and correct orientation of both the proton donor and substrate" evidence="6">
    <location>
        <position position="169"/>
    </location>
</feature>
<evidence type="ECO:0000313" key="9">
    <source>
        <dbReference type="Proteomes" id="UP000290218"/>
    </source>
</evidence>
<dbReference type="OrthoDB" id="9801455at2"/>
<reference evidence="8 9" key="1">
    <citation type="submission" date="2019-01" db="EMBL/GenBank/DDBJ databases">
        <title>Lacunisphaera sp. strain TWA-58.</title>
        <authorList>
            <person name="Chen W.-M."/>
        </authorList>
    </citation>
    <scope>NUCLEOTIDE SEQUENCE [LARGE SCALE GENOMIC DNA]</scope>
    <source>
        <strain evidence="8 9">TWA-58</strain>
    </source>
</reference>
<evidence type="ECO:0008006" key="10">
    <source>
        <dbReference type="Google" id="ProtNLM"/>
    </source>
</evidence>
<keyword evidence="2" id="KW-0858">Xylan degradation</keyword>
<dbReference type="InterPro" id="IPR023296">
    <property type="entry name" value="Glyco_hydro_beta-prop_sf"/>
</dbReference>
<evidence type="ECO:0000256" key="1">
    <source>
        <dbReference type="ARBA" id="ARBA00009865"/>
    </source>
</evidence>
<dbReference type="RefSeq" id="WP_129047753.1">
    <property type="nucleotide sequence ID" value="NZ_SDHX01000001.1"/>
</dbReference>
<proteinExistence type="inferred from homology"/>
<evidence type="ECO:0000256" key="5">
    <source>
        <dbReference type="ARBA" id="ARBA00023295"/>
    </source>
</evidence>
<organism evidence="8 9">
    <name type="scientific">Oleiharenicola lentus</name>
    <dbReference type="NCBI Taxonomy" id="2508720"/>
    <lineage>
        <taxon>Bacteria</taxon>
        <taxon>Pseudomonadati</taxon>
        <taxon>Verrucomicrobiota</taxon>
        <taxon>Opitutia</taxon>
        <taxon>Opitutales</taxon>
        <taxon>Opitutaceae</taxon>
        <taxon>Oleiharenicola</taxon>
    </lineage>
</organism>
<protein>
    <recommendedName>
        <fullName evidence="10">Carbohydrate-binding protein</fullName>
    </recommendedName>
</protein>
<name>A0A4Q1CBD4_9BACT</name>
<dbReference type="AlphaFoldDB" id="A0A4Q1CBD4"/>
<evidence type="ECO:0000256" key="2">
    <source>
        <dbReference type="ARBA" id="ARBA00022651"/>
    </source>
</evidence>
<evidence type="ECO:0000256" key="4">
    <source>
        <dbReference type="ARBA" id="ARBA00023277"/>
    </source>
</evidence>
<keyword evidence="2" id="KW-0624">Polysaccharide degradation</keyword>
<sequence length="485" mass="53795">MMLPKLTLPALLVSTALWTQSYSKPNVNPAPYPLGNPVIRHLYTADAAPKVMPDGRVWMVTSVDHEDGGGYATMHAVRAFSSADMVHWTDHGEILGLADLNETPGEDWAIWAPDIIYRHGTYYLYFPMRNLRADGTIDRYVAVAESDRMDRRFTVTNPRMRGVPTAGLDPAVFVDDDGTAYLYWNQNFMGVLRSDMRDVEGAAFKLDVGAKNFMEAAWMHKRNGRYYFSYHTKYGNKLNPAHPDDPARAKSHLDWSWGDSPRGPLQHGGILNHELGAGVTGGPALPGRNYVPWRLTQSNHGGIVEYHGQDYLFYHTSALSSWRQDSFQGPGTWTQRSVCIDYLHYAPDGAVMPVQQTIGGVKPVRVNQPYEIKLASPTALTGNHAQLGKIPLGTGYYYFDATLRAPAGFSGKLEIRLDRVDGPLVGTCLISPELLAKRSGLIDTFIRDAKQTRDVFLVLRPAPGFSSEGVALISPRFFAGAPLPR</sequence>
<dbReference type="EMBL" id="SDHX01000001">
    <property type="protein sequence ID" value="RXK56384.1"/>
    <property type="molecule type" value="Genomic_DNA"/>
</dbReference>
<dbReference type="GO" id="GO:0045493">
    <property type="term" value="P:xylan catabolic process"/>
    <property type="evidence" value="ECO:0007669"/>
    <property type="project" value="UniProtKB-KW"/>
</dbReference>
<dbReference type="Gene3D" id="2.115.10.20">
    <property type="entry name" value="Glycosyl hydrolase domain, family 43"/>
    <property type="match status" value="1"/>
</dbReference>
<evidence type="ECO:0000313" key="8">
    <source>
        <dbReference type="EMBL" id="RXK56384.1"/>
    </source>
</evidence>
<accession>A0A4Q1CBD4</accession>
<keyword evidence="4" id="KW-0119">Carbohydrate metabolism</keyword>
<keyword evidence="9" id="KW-1185">Reference proteome</keyword>
<dbReference type="Pfam" id="PF04616">
    <property type="entry name" value="Glyco_hydro_43"/>
    <property type="match status" value="1"/>
</dbReference>
<dbReference type="GO" id="GO:0004553">
    <property type="term" value="F:hydrolase activity, hydrolyzing O-glycosyl compounds"/>
    <property type="evidence" value="ECO:0007669"/>
    <property type="project" value="InterPro"/>
</dbReference>
<evidence type="ECO:0000256" key="3">
    <source>
        <dbReference type="ARBA" id="ARBA00022801"/>
    </source>
</evidence>
<dbReference type="PANTHER" id="PTHR43772:SF2">
    <property type="entry name" value="PUTATIVE (AFU_ORTHOLOGUE AFUA_2G04480)-RELATED"/>
    <property type="match status" value="1"/>
</dbReference>
<dbReference type="InterPro" id="IPR006710">
    <property type="entry name" value="Glyco_hydro_43"/>
</dbReference>
<comment type="similarity">
    <text evidence="1 7">Belongs to the glycosyl hydrolase 43 family.</text>
</comment>
<dbReference type="PANTHER" id="PTHR43772">
    <property type="entry name" value="ENDO-1,4-BETA-XYLANASE"/>
    <property type="match status" value="1"/>
</dbReference>
<keyword evidence="3 7" id="KW-0378">Hydrolase</keyword>
<dbReference type="InterPro" id="IPR052176">
    <property type="entry name" value="Glycosyl_Hydrlase_43_Enz"/>
</dbReference>